<dbReference type="EMBL" id="KV878981">
    <property type="protein sequence ID" value="OJJ97921.1"/>
    <property type="molecule type" value="Genomic_DNA"/>
</dbReference>
<evidence type="ECO:0000313" key="3">
    <source>
        <dbReference type="Proteomes" id="UP000184546"/>
    </source>
</evidence>
<dbReference type="VEuPathDB" id="FungiDB:ASPACDRAFT_62186"/>
<dbReference type="AlphaFoldDB" id="A0A1L9WP55"/>
<protein>
    <submittedName>
        <fullName evidence="2">Uncharacterized protein</fullName>
    </submittedName>
</protein>
<keyword evidence="3" id="KW-1185">Reference proteome</keyword>
<dbReference type="RefSeq" id="XP_020054261.1">
    <property type="nucleotide sequence ID" value="XM_020203766.1"/>
</dbReference>
<organism evidence="2 3">
    <name type="scientific">Aspergillus aculeatus (strain ATCC 16872 / CBS 172.66 / WB 5094)</name>
    <dbReference type="NCBI Taxonomy" id="690307"/>
    <lineage>
        <taxon>Eukaryota</taxon>
        <taxon>Fungi</taxon>
        <taxon>Dikarya</taxon>
        <taxon>Ascomycota</taxon>
        <taxon>Pezizomycotina</taxon>
        <taxon>Eurotiomycetes</taxon>
        <taxon>Eurotiomycetidae</taxon>
        <taxon>Eurotiales</taxon>
        <taxon>Aspergillaceae</taxon>
        <taxon>Aspergillus</taxon>
        <taxon>Aspergillus subgen. Circumdati</taxon>
    </lineage>
</organism>
<proteinExistence type="predicted"/>
<sequence length="366" mass="40352">MSRQNMNRKSWESLSSTFSQLEISISHDSCYASDEYSAPAKPTTAVHTLDAPSLVPAVAAPLQSILKPILKRPYSEIEEDEAEEAESGYASEESEYGYDSFDESDDDMCEVSEWDEASDIMSQSDGEDDDVASLDGSFIIEFGGAHVQFNANICYIEAPELEEDDESPEAGLTCHELMEMARKSGSLRLQEGTGPGDHPEDCEDDDSLILETLKQLPEEHPDDVVDLDKSLFVAYMNGINGLTDPQYKSRLRSRVDDIKSGRAHTPYLDEDGTTGAYIDNALNHVIGVFRNIVAEEEFNELVDLSHVKGSSTGPSGTISQKLLTKLENILSERLASDAVNIGPDELSFFTSGLAYALDHWTSYMTR</sequence>
<evidence type="ECO:0000256" key="1">
    <source>
        <dbReference type="SAM" id="MobiDB-lite"/>
    </source>
</evidence>
<feature type="region of interest" description="Disordered" evidence="1">
    <location>
        <begin position="77"/>
        <end position="106"/>
    </location>
</feature>
<accession>A0A1L9WP55</accession>
<dbReference type="OMA" id="MTCHEMM"/>
<reference evidence="3" key="1">
    <citation type="journal article" date="2017" name="Genome Biol.">
        <title>Comparative genomics reveals high biological diversity and specific adaptations in the industrially and medically important fungal genus Aspergillus.</title>
        <authorList>
            <person name="de Vries R.P."/>
            <person name="Riley R."/>
            <person name="Wiebenga A."/>
            <person name="Aguilar-Osorio G."/>
            <person name="Amillis S."/>
            <person name="Uchima C.A."/>
            <person name="Anderluh G."/>
            <person name="Asadollahi M."/>
            <person name="Askin M."/>
            <person name="Barry K."/>
            <person name="Battaglia E."/>
            <person name="Bayram O."/>
            <person name="Benocci T."/>
            <person name="Braus-Stromeyer S.A."/>
            <person name="Caldana C."/>
            <person name="Canovas D."/>
            <person name="Cerqueira G.C."/>
            <person name="Chen F."/>
            <person name="Chen W."/>
            <person name="Choi C."/>
            <person name="Clum A."/>
            <person name="Dos Santos R.A."/>
            <person name="Damasio A.R."/>
            <person name="Diallinas G."/>
            <person name="Emri T."/>
            <person name="Fekete E."/>
            <person name="Flipphi M."/>
            <person name="Freyberg S."/>
            <person name="Gallo A."/>
            <person name="Gournas C."/>
            <person name="Habgood R."/>
            <person name="Hainaut M."/>
            <person name="Harispe M.L."/>
            <person name="Henrissat B."/>
            <person name="Hilden K.S."/>
            <person name="Hope R."/>
            <person name="Hossain A."/>
            <person name="Karabika E."/>
            <person name="Karaffa L."/>
            <person name="Karanyi Z."/>
            <person name="Krasevec N."/>
            <person name="Kuo A."/>
            <person name="Kusch H."/>
            <person name="LaButti K."/>
            <person name="Lagendijk E.L."/>
            <person name="Lapidus A."/>
            <person name="Levasseur A."/>
            <person name="Lindquist E."/>
            <person name="Lipzen A."/>
            <person name="Logrieco A.F."/>
            <person name="MacCabe A."/>
            <person name="Maekelae M.R."/>
            <person name="Malavazi I."/>
            <person name="Melin P."/>
            <person name="Meyer V."/>
            <person name="Mielnichuk N."/>
            <person name="Miskei M."/>
            <person name="Molnar A.P."/>
            <person name="Mule G."/>
            <person name="Ngan C.Y."/>
            <person name="Orejas M."/>
            <person name="Orosz E."/>
            <person name="Ouedraogo J.P."/>
            <person name="Overkamp K.M."/>
            <person name="Park H.-S."/>
            <person name="Perrone G."/>
            <person name="Piumi F."/>
            <person name="Punt P.J."/>
            <person name="Ram A.F."/>
            <person name="Ramon A."/>
            <person name="Rauscher S."/>
            <person name="Record E."/>
            <person name="Riano-Pachon D.M."/>
            <person name="Robert V."/>
            <person name="Roehrig J."/>
            <person name="Ruller R."/>
            <person name="Salamov A."/>
            <person name="Salih N.S."/>
            <person name="Samson R.A."/>
            <person name="Sandor E."/>
            <person name="Sanguinetti M."/>
            <person name="Schuetze T."/>
            <person name="Sepcic K."/>
            <person name="Shelest E."/>
            <person name="Sherlock G."/>
            <person name="Sophianopoulou V."/>
            <person name="Squina F.M."/>
            <person name="Sun H."/>
            <person name="Susca A."/>
            <person name="Todd R.B."/>
            <person name="Tsang A."/>
            <person name="Unkles S.E."/>
            <person name="van de Wiele N."/>
            <person name="van Rossen-Uffink D."/>
            <person name="Oliveira J.V."/>
            <person name="Vesth T.C."/>
            <person name="Visser J."/>
            <person name="Yu J.-H."/>
            <person name="Zhou M."/>
            <person name="Andersen M.R."/>
            <person name="Archer D.B."/>
            <person name="Baker S.E."/>
            <person name="Benoit I."/>
            <person name="Brakhage A.A."/>
            <person name="Braus G.H."/>
            <person name="Fischer R."/>
            <person name="Frisvad J.C."/>
            <person name="Goldman G.H."/>
            <person name="Houbraken J."/>
            <person name="Oakley B."/>
            <person name="Pocsi I."/>
            <person name="Scazzocchio C."/>
            <person name="Seiboth B."/>
            <person name="vanKuyk P.A."/>
            <person name="Wortman J."/>
            <person name="Dyer P.S."/>
            <person name="Grigoriev I.V."/>
        </authorList>
    </citation>
    <scope>NUCLEOTIDE SEQUENCE [LARGE SCALE GENOMIC DNA]</scope>
    <source>
        <strain evidence="3">ATCC 16872 / CBS 172.66 / WB 5094</strain>
    </source>
</reference>
<gene>
    <name evidence="2" type="ORF">ASPACDRAFT_62186</name>
</gene>
<evidence type="ECO:0000313" key="2">
    <source>
        <dbReference type="EMBL" id="OJJ97921.1"/>
    </source>
</evidence>
<dbReference type="GeneID" id="30977580"/>
<dbReference type="Proteomes" id="UP000184546">
    <property type="component" value="Unassembled WGS sequence"/>
</dbReference>
<dbReference type="OrthoDB" id="4199007at2759"/>
<name>A0A1L9WP55_ASPA1</name>